<reference evidence="1" key="1">
    <citation type="submission" date="2019-08" db="EMBL/GenBank/DDBJ databases">
        <authorList>
            <person name="Kucharzyk K."/>
            <person name="Murdoch R.W."/>
            <person name="Higgins S."/>
            <person name="Loffler F."/>
        </authorList>
    </citation>
    <scope>NUCLEOTIDE SEQUENCE</scope>
</reference>
<protein>
    <submittedName>
        <fullName evidence="1">Uncharacterized protein</fullName>
    </submittedName>
</protein>
<gene>
    <name evidence="1" type="ORF">SDC9_212728</name>
</gene>
<organism evidence="1">
    <name type="scientific">bioreactor metagenome</name>
    <dbReference type="NCBI Taxonomy" id="1076179"/>
    <lineage>
        <taxon>unclassified sequences</taxon>
        <taxon>metagenomes</taxon>
        <taxon>ecological metagenomes</taxon>
    </lineage>
</organism>
<name>A0A645JQE5_9ZZZZ</name>
<comment type="caution">
    <text evidence="1">The sequence shown here is derived from an EMBL/GenBank/DDBJ whole genome shotgun (WGS) entry which is preliminary data.</text>
</comment>
<proteinExistence type="predicted"/>
<accession>A0A645JQE5</accession>
<evidence type="ECO:0000313" key="1">
    <source>
        <dbReference type="EMBL" id="MPN64949.1"/>
    </source>
</evidence>
<dbReference type="AlphaFoldDB" id="A0A645JQE5"/>
<sequence>MWMKREQGKAFIFVDFTGNITREETRSALFQLSHEQKVFKLLGYRTK</sequence>
<dbReference type="EMBL" id="VSSQ01146589">
    <property type="protein sequence ID" value="MPN64949.1"/>
    <property type="molecule type" value="Genomic_DNA"/>
</dbReference>